<dbReference type="Pfam" id="PF13302">
    <property type="entry name" value="Acetyltransf_3"/>
    <property type="match status" value="1"/>
</dbReference>
<name>A0ABU9SY90_9ALTE</name>
<dbReference type="PANTHER" id="PTHR43792:SF1">
    <property type="entry name" value="N-ACETYLTRANSFERASE DOMAIN-CONTAINING PROTEIN"/>
    <property type="match status" value="1"/>
</dbReference>
<dbReference type="InterPro" id="IPR051531">
    <property type="entry name" value="N-acetyltransferase"/>
</dbReference>
<dbReference type="Proteomes" id="UP001461163">
    <property type="component" value="Unassembled WGS sequence"/>
</dbReference>
<gene>
    <name evidence="2" type="ORF">WNY77_15665</name>
</gene>
<feature type="domain" description="N-acetyltransferase" evidence="1">
    <location>
        <begin position="1"/>
        <end position="162"/>
    </location>
</feature>
<evidence type="ECO:0000313" key="3">
    <source>
        <dbReference type="Proteomes" id="UP001461163"/>
    </source>
</evidence>
<dbReference type="SUPFAM" id="SSF55729">
    <property type="entry name" value="Acyl-CoA N-acyltransferases (Nat)"/>
    <property type="match status" value="1"/>
</dbReference>
<dbReference type="InterPro" id="IPR000182">
    <property type="entry name" value="GNAT_dom"/>
</dbReference>
<dbReference type="InterPro" id="IPR016181">
    <property type="entry name" value="Acyl_CoA_acyltransferase"/>
</dbReference>
<dbReference type="RefSeq" id="WP_006992643.1">
    <property type="nucleotide sequence ID" value="NZ_JBBMQS010000009.1"/>
</dbReference>
<protein>
    <submittedName>
        <fullName evidence="2">GNAT family N-acetyltransferase</fullName>
    </submittedName>
</protein>
<accession>A0ABU9SY90</accession>
<dbReference type="PROSITE" id="PS51186">
    <property type="entry name" value="GNAT"/>
    <property type="match status" value="1"/>
</dbReference>
<sequence length="164" mass="18443">MRLLTDDDAEFILRLVNEPSWIKYIGDRNIHSVEDAKRYIQTGPLAMYEQHGYCLNLVERLADNVPVGMCGLLNRETLEWPDIGFAFCAEFHGQGFAFEAAKATLKHAQDSLRLTQIAAVTALDNRPSITLLNKLGFAFVKQIQFEQQGEASNLFLKALALNGR</sequence>
<reference evidence="2 3" key="1">
    <citation type="submission" date="2024-03" db="EMBL/GenBank/DDBJ databases">
        <title>Community enrichment and isolation of bacterial strains for fucoidan degradation.</title>
        <authorList>
            <person name="Sichert A."/>
        </authorList>
    </citation>
    <scope>NUCLEOTIDE SEQUENCE [LARGE SCALE GENOMIC DNA]</scope>
    <source>
        <strain evidence="2 3">AS12</strain>
    </source>
</reference>
<dbReference type="PANTHER" id="PTHR43792">
    <property type="entry name" value="GNAT FAMILY, PUTATIVE (AFU_ORTHOLOGUE AFUA_3G00765)-RELATED-RELATED"/>
    <property type="match status" value="1"/>
</dbReference>
<dbReference type="Gene3D" id="3.40.630.30">
    <property type="match status" value="1"/>
</dbReference>
<evidence type="ECO:0000313" key="2">
    <source>
        <dbReference type="EMBL" id="MEM5498847.1"/>
    </source>
</evidence>
<organism evidence="2 3">
    <name type="scientific">Paraglaciecola mesophila</name>
    <dbReference type="NCBI Taxonomy" id="197222"/>
    <lineage>
        <taxon>Bacteria</taxon>
        <taxon>Pseudomonadati</taxon>
        <taxon>Pseudomonadota</taxon>
        <taxon>Gammaproteobacteria</taxon>
        <taxon>Alteromonadales</taxon>
        <taxon>Alteromonadaceae</taxon>
        <taxon>Paraglaciecola</taxon>
    </lineage>
</organism>
<evidence type="ECO:0000259" key="1">
    <source>
        <dbReference type="PROSITE" id="PS51186"/>
    </source>
</evidence>
<keyword evidence="3" id="KW-1185">Reference proteome</keyword>
<dbReference type="EMBL" id="JBBMQS010000009">
    <property type="protein sequence ID" value="MEM5498847.1"/>
    <property type="molecule type" value="Genomic_DNA"/>
</dbReference>
<proteinExistence type="predicted"/>
<comment type="caution">
    <text evidence="2">The sequence shown here is derived from an EMBL/GenBank/DDBJ whole genome shotgun (WGS) entry which is preliminary data.</text>
</comment>